<feature type="domain" description="Reverse transcriptase/retrotransposon-derived protein RNase H-like" evidence="2">
    <location>
        <begin position="5"/>
        <end position="65"/>
    </location>
</feature>
<organism evidence="3 4">
    <name type="scientific">Vitis vinifera</name>
    <name type="common">Grape</name>
    <dbReference type="NCBI Taxonomy" id="29760"/>
    <lineage>
        <taxon>Eukaryota</taxon>
        <taxon>Viridiplantae</taxon>
        <taxon>Streptophyta</taxon>
        <taxon>Embryophyta</taxon>
        <taxon>Tracheophyta</taxon>
        <taxon>Spermatophyta</taxon>
        <taxon>Magnoliopsida</taxon>
        <taxon>eudicotyledons</taxon>
        <taxon>Gunneridae</taxon>
        <taxon>Pentapetalae</taxon>
        <taxon>rosids</taxon>
        <taxon>Vitales</taxon>
        <taxon>Vitaceae</taxon>
        <taxon>Viteae</taxon>
        <taxon>Vitis</taxon>
    </lineage>
</organism>
<dbReference type="InterPro" id="IPR012337">
    <property type="entry name" value="RNaseH-like_sf"/>
</dbReference>
<dbReference type="SUPFAM" id="SSF56672">
    <property type="entry name" value="DNA/RNA polymerases"/>
    <property type="match status" value="1"/>
</dbReference>
<dbReference type="CDD" id="cd09279">
    <property type="entry name" value="RNase_HI_like"/>
    <property type="match status" value="1"/>
</dbReference>
<dbReference type="PANTHER" id="PTHR48475:SF2">
    <property type="entry name" value="RIBONUCLEASE H"/>
    <property type="match status" value="1"/>
</dbReference>
<accession>A0A438CUD8</accession>
<name>A0A438CUD8_VITVI</name>
<evidence type="ECO:0000313" key="3">
    <source>
        <dbReference type="EMBL" id="RVW26818.1"/>
    </source>
</evidence>
<dbReference type="InterPro" id="IPR041577">
    <property type="entry name" value="RT_RNaseH_2"/>
</dbReference>
<dbReference type="Proteomes" id="UP000288805">
    <property type="component" value="Unassembled WGS sequence"/>
</dbReference>
<dbReference type="GO" id="GO:0004523">
    <property type="term" value="F:RNA-DNA hybrid ribonuclease activity"/>
    <property type="evidence" value="ECO:0007669"/>
    <property type="project" value="InterPro"/>
</dbReference>
<evidence type="ECO:0000259" key="1">
    <source>
        <dbReference type="Pfam" id="PF13456"/>
    </source>
</evidence>
<dbReference type="Pfam" id="PF17919">
    <property type="entry name" value="RT_RNaseH_2"/>
    <property type="match status" value="1"/>
</dbReference>
<sequence>MYLAISEWAISAVLFHCHSPKEEKPIYYVNRVLADVETRYSKVELTALALRSVAQKLRPYFQAHRWSLSMKGQVMVDFVLEYSQMPIQRKEPSEKEWWTLRVDGASRSSGFGVGLLLQSPTEEHLEQAIRLGFPASNNEVEYEAILSGLDLALALSVSRLWIYSDSQLVVRHVQKEYEAKDERMARYLTKVRDTLQRFIEWTIEKLSGPRMDVPTPLAGIDASLPIKEAILLPIHVQTNPSIAKAPTCNTIEANQTNGQEWTEDIIRYLRTGTLSEEPKQVHKIRVQVACFTLIRGTLVQTVLYRSLSQVP</sequence>
<evidence type="ECO:0000313" key="4">
    <source>
        <dbReference type="Proteomes" id="UP000288805"/>
    </source>
</evidence>
<dbReference type="SUPFAM" id="SSF53098">
    <property type="entry name" value="Ribonuclease H-like"/>
    <property type="match status" value="1"/>
</dbReference>
<dbReference type="Pfam" id="PF13456">
    <property type="entry name" value="RVT_3"/>
    <property type="match status" value="1"/>
</dbReference>
<dbReference type="PANTHER" id="PTHR48475">
    <property type="entry name" value="RIBONUCLEASE H"/>
    <property type="match status" value="1"/>
</dbReference>
<reference evidence="3 4" key="1">
    <citation type="journal article" date="2018" name="PLoS Genet.">
        <title>Population sequencing reveals clonal diversity and ancestral inbreeding in the grapevine cultivar Chardonnay.</title>
        <authorList>
            <person name="Roach M.J."/>
            <person name="Johnson D.L."/>
            <person name="Bohlmann J."/>
            <person name="van Vuuren H.J."/>
            <person name="Jones S.J."/>
            <person name="Pretorius I.S."/>
            <person name="Schmidt S.A."/>
            <person name="Borneman A.R."/>
        </authorList>
    </citation>
    <scope>NUCLEOTIDE SEQUENCE [LARGE SCALE GENOMIC DNA]</scope>
    <source>
        <strain evidence="4">cv. Chardonnay</strain>
        <tissue evidence="3">Leaf</tissue>
    </source>
</reference>
<proteinExistence type="predicted"/>
<gene>
    <name evidence="3" type="ORF">CK203_099726</name>
</gene>
<dbReference type="Gene3D" id="3.30.420.10">
    <property type="entry name" value="Ribonuclease H-like superfamily/Ribonuclease H"/>
    <property type="match status" value="1"/>
</dbReference>
<feature type="domain" description="RNase H type-1" evidence="1">
    <location>
        <begin position="130"/>
        <end position="203"/>
    </location>
</feature>
<dbReference type="GO" id="GO:0003676">
    <property type="term" value="F:nucleic acid binding"/>
    <property type="evidence" value="ECO:0007669"/>
    <property type="project" value="InterPro"/>
</dbReference>
<dbReference type="AlphaFoldDB" id="A0A438CUD8"/>
<dbReference type="InterPro" id="IPR002156">
    <property type="entry name" value="RNaseH_domain"/>
</dbReference>
<dbReference type="InterPro" id="IPR043502">
    <property type="entry name" value="DNA/RNA_pol_sf"/>
</dbReference>
<protein>
    <submittedName>
        <fullName evidence="3">Uncharacterized protein</fullName>
    </submittedName>
</protein>
<evidence type="ECO:0000259" key="2">
    <source>
        <dbReference type="Pfam" id="PF17919"/>
    </source>
</evidence>
<dbReference type="EMBL" id="QGNW01001983">
    <property type="protein sequence ID" value="RVW26818.1"/>
    <property type="molecule type" value="Genomic_DNA"/>
</dbReference>
<dbReference type="InterPro" id="IPR036397">
    <property type="entry name" value="RNaseH_sf"/>
</dbReference>
<comment type="caution">
    <text evidence="3">The sequence shown here is derived from an EMBL/GenBank/DDBJ whole genome shotgun (WGS) entry which is preliminary data.</text>
</comment>